<dbReference type="AlphaFoldDB" id="A0A381VZX0"/>
<dbReference type="EMBL" id="UINC01010152">
    <property type="protein sequence ID" value="SVA45278.1"/>
    <property type="molecule type" value="Genomic_DNA"/>
</dbReference>
<dbReference type="SUPFAM" id="SSF101960">
    <property type="entry name" value="Stabilizer of iron transporter SufD"/>
    <property type="match status" value="1"/>
</dbReference>
<reference evidence="3" key="1">
    <citation type="submission" date="2018-05" db="EMBL/GenBank/DDBJ databases">
        <authorList>
            <person name="Lanie J.A."/>
            <person name="Ng W.-L."/>
            <person name="Kazmierczak K.M."/>
            <person name="Andrzejewski T.M."/>
            <person name="Davidsen T.M."/>
            <person name="Wayne K.J."/>
            <person name="Tettelin H."/>
            <person name="Glass J.I."/>
            <person name="Rusch D."/>
            <person name="Podicherti R."/>
            <person name="Tsui H.-C.T."/>
            <person name="Winkler M.E."/>
        </authorList>
    </citation>
    <scope>NUCLEOTIDE SEQUENCE</scope>
</reference>
<sequence length="417" mass="48308">MIENFKINSKEIDKIKKIGKVERDFRINNLNLFNAKGFPNKKQEDWKFSDLREIVQKNFKKLNVNKVNSKVKKINLIKDFDHNYIVVVNGELKSSNFKFEDKNRVRIKNFKNDNFLQENKDNPLIYLNHALSDKGYDVEVEDNYKFKKALIVYNLFTKDLKENILNSRNKIKIGENSELHTIDLVVNDSKYKFMNNVYENIILENNAVYKNIFIQNDKNEGYFHKFSKNKLSSRSKYSAFIFPSGSKFNKLDLEFNLEGEDSECILQSASFLNKSDHQEIKTKMNHVAPSCKSYQKVKNVLGSDGKGVYQGKIYVKDIAQKTNAYQLSKALLLSDSSEFNSKPELEIYADDVKCSHGATSGSVDEDSIYYLMSRGLNRKEAVRLLIDGFLNEVVDMIKSNSVKKFVKSKLQGQIHGY</sequence>
<dbReference type="InterPro" id="IPR000825">
    <property type="entry name" value="SUF_FeS_clus_asmbl_SufBD_core"/>
</dbReference>
<gene>
    <name evidence="3" type="ORF">METZ01_LOCUS98132</name>
</gene>
<dbReference type="InterPro" id="IPR037284">
    <property type="entry name" value="SUF_FeS_clus_asmbl_SufBD_sf"/>
</dbReference>
<dbReference type="Pfam" id="PF19295">
    <property type="entry name" value="SufBD_N"/>
    <property type="match status" value="1"/>
</dbReference>
<protein>
    <recommendedName>
        <fullName evidence="4">Fe-S cluster assembly protein SufD</fullName>
    </recommendedName>
</protein>
<dbReference type="InterPro" id="IPR011542">
    <property type="entry name" value="SUF_FeS_clus_asmbl_SufD"/>
</dbReference>
<feature type="domain" description="SUF system FeS cluster assembly SufBD N-terminal" evidence="2">
    <location>
        <begin position="21"/>
        <end position="96"/>
    </location>
</feature>
<dbReference type="PANTHER" id="PTHR43575:SF1">
    <property type="entry name" value="PROTEIN ABCI7, CHLOROPLASTIC"/>
    <property type="match status" value="1"/>
</dbReference>
<dbReference type="InterPro" id="IPR045595">
    <property type="entry name" value="SufBD_N"/>
</dbReference>
<dbReference type="InterPro" id="IPR055346">
    <property type="entry name" value="Fe-S_cluster_assembly_SufBD"/>
</dbReference>
<dbReference type="GO" id="GO:0016226">
    <property type="term" value="P:iron-sulfur cluster assembly"/>
    <property type="evidence" value="ECO:0007669"/>
    <property type="project" value="InterPro"/>
</dbReference>
<accession>A0A381VZX0</accession>
<evidence type="ECO:0000259" key="1">
    <source>
        <dbReference type="Pfam" id="PF01458"/>
    </source>
</evidence>
<dbReference type="Pfam" id="PF01458">
    <property type="entry name" value="SUFBD_core"/>
    <property type="match status" value="1"/>
</dbReference>
<evidence type="ECO:0000313" key="3">
    <source>
        <dbReference type="EMBL" id="SVA45278.1"/>
    </source>
</evidence>
<proteinExistence type="predicted"/>
<dbReference type="NCBIfam" id="TIGR01981">
    <property type="entry name" value="sufD"/>
    <property type="match status" value="1"/>
</dbReference>
<name>A0A381VZX0_9ZZZZ</name>
<dbReference type="PANTHER" id="PTHR43575">
    <property type="entry name" value="PROTEIN ABCI7, CHLOROPLASTIC"/>
    <property type="match status" value="1"/>
</dbReference>
<evidence type="ECO:0000259" key="2">
    <source>
        <dbReference type="Pfam" id="PF19295"/>
    </source>
</evidence>
<organism evidence="3">
    <name type="scientific">marine metagenome</name>
    <dbReference type="NCBI Taxonomy" id="408172"/>
    <lineage>
        <taxon>unclassified sequences</taxon>
        <taxon>metagenomes</taxon>
        <taxon>ecological metagenomes</taxon>
    </lineage>
</organism>
<feature type="domain" description="SUF system FeS cluster assembly SufBD core" evidence="1">
    <location>
        <begin position="161"/>
        <end position="389"/>
    </location>
</feature>
<evidence type="ECO:0008006" key="4">
    <source>
        <dbReference type="Google" id="ProtNLM"/>
    </source>
</evidence>